<reference evidence="2 3" key="1">
    <citation type="submission" date="2019-06" db="EMBL/GenBank/DDBJ databases">
        <title>Draft genome of Aliikangiella marina GYP-15.</title>
        <authorList>
            <person name="Wang G."/>
        </authorList>
    </citation>
    <scope>NUCLEOTIDE SEQUENCE [LARGE SCALE GENOMIC DNA]</scope>
    <source>
        <strain evidence="2 3">GYP-15</strain>
    </source>
</reference>
<keyword evidence="3" id="KW-1185">Reference proteome</keyword>
<gene>
    <name evidence="2" type="ORF">FLL45_00390</name>
</gene>
<keyword evidence="1" id="KW-0732">Signal</keyword>
<organism evidence="2 3">
    <name type="scientific">Aliikangiella marina</name>
    <dbReference type="NCBI Taxonomy" id="1712262"/>
    <lineage>
        <taxon>Bacteria</taxon>
        <taxon>Pseudomonadati</taxon>
        <taxon>Pseudomonadota</taxon>
        <taxon>Gammaproteobacteria</taxon>
        <taxon>Oceanospirillales</taxon>
        <taxon>Pleioneaceae</taxon>
        <taxon>Aliikangiella</taxon>
    </lineage>
</organism>
<sequence length="113" mass="12359">MKKLFLIVLPILCIFAKTTFASESGSITKVDKIYIATSGTKPFIYFGADSLPGCHANSGAYLPVVNEAVFSRIYSTVLSAQASQKPVKVYYKVKEGQTGWGMCDIEAIFLYSN</sequence>
<feature type="chain" id="PRO_5022158079" evidence="1">
    <location>
        <begin position="22"/>
        <end position="113"/>
    </location>
</feature>
<evidence type="ECO:0000313" key="2">
    <source>
        <dbReference type="EMBL" id="TQV76459.1"/>
    </source>
</evidence>
<comment type="caution">
    <text evidence="2">The sequence shown here is derived from an EMBL/GenBank/DDBJ whole genome shotgun (WGS) entry which is preliminary data.</text>
</comment>
<dbReference type="RefSeq" id="WP_142887820.1">
    <property type="nucleotide sequence ID" value="NZ_VIKR01000001.1"/>
</dbReference>
<name>A0A545TGV3_9GAMM</name>
<dbReference type="AlphaFoldDB" id="A0A545TGV3"/>
<dbReference type="EMBL" id="VIKR01000001">
    <property type="protein sequence ID" value="TQV76459.1"/>
    <property type="molecule type" value="Genomic_DNA"/>
</dbReference>
<evidence type="ECO:0000313" key="3">
    <source>
        <dbReference type="Proteomes" id="UP000317839"/>
    </source>
</evidence>
<protein>
    <submittedName>
        <fullName evidence="2">Uncharacterized protein</fullName>
    </submittedName>
</protein>
<feature type="signal peptide" evidence="1">
    <location>
        <begin position="1"/>
        <end position="21"/>
    </location>
</feature>
<accession>A0A545TGV3</accession>
<proteinExistence type="predicted"/>
<dbReference type="Proteomes" id="UP000317839">
    <property type="component" value="Unassembled WGS sequence"/>
</dbReference>
<evidence type="ECO:0000256" key="1">
    <source>
        <dbReference type="SAM" id="SignalP"/>
    </source>
</evidence>